<evidence type="ECO:0000256" key="1">
    <source>
        <dbReference type="SAM" id="Phobius"/>
    </source>
</evidence>
<gene>
    <name evidence="2" type="ORF">CEW83_07945</name>
</gene>
<dbReference type="Proteomes" id="UP000244930">
    <property type="component" value="Chromosome"/>
</dbReference>
<keyword evidence="1" id="KW-1133">Transmembrane helix</keyword>
<feature type="transmembrane region" description="Helical" evidence="1">
    <location>
        <begin position="215"/>
        <end position="237"/>
    </location>
</feature>
<feature type="transmembrane region" description="Helical" evidence="1">
    <location>
        <begin position="16"/>
        <end position="36"/>
    </location>
</feature>
<feature type="transmembrane region" description="Helical" evidence="1">
    <location>
        <begin position="150"/>
        <end position="167"/>
    </location>
</feature>
<feature type="transmembrane region" description="Helical" evidence="1">
    <location>
        <begin position="301"/>
        <end position="318"/>
    </location>
</feature>
<proteinExistence type="predicted"/>
<evidence type="ECO:0000313" key="3">
    <source>
        <dbReference type="Proteomes" id="UP000244930"/>
    </source>
</evidence>
<keyword evidence="1" id="KW-0812">Transmembrane</keyword>
<feature type="transmembrane region" description="Helical" evidence="1">
    <location>
        <begin position="179"/>
        <end position="203"/>
    </location>
</feature>
<feature type="transmembrane region" description="Helical" evidence="1">
    <location>
        <begin position="428"/>
        <end position="448"/>
    </location>
</feature>
<evidence type="ECO:0008006" key="4">
    <source>
        <dbReference type="Google" id="ProtNLM"/>
    </source>
</evidence>
<feature type="transmembrane region" description="Helical" evidence="1">
    <location>
        <begin position="272"/>
        <end position="289"/>
    </location>
</feature>
<name>A0A2U8GNC8_9RHOO</name>
<accession>A0A2U8GNC8</accession>
<sequence length="550" mass="59761">MPPREPYNPSALQRRTYGTVGLTLLVGLYLLTGLTGHEPWRGDDARHFGPVFSMLQGEGLLFPAIAGLPFPDFPPLYYWVAALLATLTGSILPPHDGARLASAVFTAMTVYWIARAAERFYGRPARTPAALLTLGSLGLVLHAHETQPMLALMAMVALVINGLARVPQQPVGGSLQAGLGSALALLAGGLSGAILTLPLFLLVMTACPDCRNPRASGGLLAGLSLATLLGALWPLLIHLTEPELLSLWLHREWTSLTSDALRGGDLNRLAELLSWFAWPLWPIALWALWRARRRMLELRWLLPLLSALIAIGIIIAEGDLSPTAALPLLPSVALLAAGGVPVLRRGAANAFDWFGVMSFGVFATLVWIAWTAQAYAWPPGLARHIARVTPSFTHGDGLLQPAIGIAICALWIVLVWRLPRTTTRATANWAMGMTMLWCLAVTLLMPWFDYGRSYRPAVTSLQQALRPHKAECVASTGLPDAVRSALDYYAGIRPALTRDGTTPCRLLLTYSVRRQADGKPGSGWQPVWEYRRGGGKQLEVLQLYLRTDSN</sequence>
<dbReference type="RefSeq" id="WP_108948860.1">
    <property type="nucleotide sequence ID" value="NZ_CP022187.1"/>
</dbReference>
<reference evidence="2 3" key="1">
    <citation type="submission" date="2017-06" db="EMBL/GenBank/DDBJ databases">
        <title>Azoarcus.</title>
        <authorList>
            <person name="Woo J.-H."/>
            <person name="Kim H.-S."/>
        </authorList>
    </citation>
    <scope>NUCLEOTIDE SEQUENCE [LARGE SCALE GENOMIC DNA]</scope>
    <source>
        <strain evidence="2 3">TSPY31</strain>
    </source>
</reference>
<evidence type="ECO:0000313" key="2">
    <source>
        <dbReference type="EMBL" id="AWI75152.1"/>
    </source>
</evidence>
<feature type="transmembrane region" description="Helical" evidence="1">
    <location>
        <begin position="350"/>
        <end position="370"/>
    </location>
</feature>
<feature type="transmembrane region" description="Helical" evidence="1">
    <location>
        <begin position="126"/>
        <end position="143"/>
    </location>
</feature>
<keyword evidence="3" id="KW-1185">Reference proteome</keyword>
<keyword evidence="1" id="KW-0472">Membrane</keyword>
<feature type="transmembrane region" description="Helical" evidence="1">
    <location>
        <begin position="97"/>
        <end position="114"/>
    </location>
</feature>
<feature type="transmembrane region" description="Helical" evidence="1">
    <location>
        <begin position="324"/>
        <end position="343"/>
    </location>
</feature>
<organism evidence="2 3">
    <name type="scientific">Parazoarcus communis</name>
    <dbReference type="NCBI Taxonomy" id="41977"/>
    <lineage>
        <taxon>Bacteria</taxon>
        <taxon>Pseudomonadati</taxon>
        <taxon>Pseudomonadota</taxon>
        <taxon>Betaproteobacteria</taxon>
        <taxon>Rhodocyclales</taxon>
        <taxon>Zoogloeaceae</taxon>
        <taxon>Parazoarcus</taxon>
    </lineage>
</organism>
<feature type="transmembrane region" description="Helical" evidence="1">
    <location>
        <begin position="398"/>
        <end position="416"/>
    </location>
</feature>
<feature type="transmembrane region" description="Helical" evidence="1">
    <location>
        <begin position="76"/>
        <end position="92"/>
    </location>
</feature>
<protein>
    <recommendedName>
        <fullName evidence="4">Glycosyltransferase RgtA/B/C/D-like domain-containing protein</fullName>
    </recommendedName>
</protein>
<dbReference type="KEGG" id="acom:CEW83_07945"/>
<dbReference type="AlphaFoldDB" id="A0A2U8GNC8"/>
<dbReference type="EMBL" id="CP022187">
    <property type="protein sequence ID" value="AWI75152.1"/>
    <property type="molecule type" value="Genomic_DNA"/>
</dbReference>